<reference evidence="1" key="2">
    <citation type="submission" date="2023-05" db="EMBL/GenBank/DDBJ databases">
        <authorList>
            <person name="Fouks B."/>
        </authorList>
    </citation>
    <scope>NUCLEOTIDE SEQUENCE</scope>
    <source>
        <strain evidence="1">Stay&amp;Tobe</strain>
        <tissue evidence="1">Testes</tissue>
    </source>
</reference>
<protein>
    <submittedName>
        <fullName evidence="1">Uncharacterized protein</fullName>
    </submittedName>
</protein>
<feature type="non-terminal residue" evidence="1">
    <location>
        <position position="83"/>
    </location>
</feature>
<evidence type="ECO:0000313" key="2">
    <source>
        <dbReference type="Proteomes" id="UP001233999"/>
    </source>
</evidence>
<evidence type="ECO:0000313" key="1">
    <source>
        <dbReference type="EMBL" id="KAJ9594338.1"/>
    </source>
</evidence>
<dbReference type="EMBL" id="JASPKZ010003052">
    <property type="protein sequence ID" value="KAJ9594338.1"/>
    <property type="molecule type" value="Genomic_DNA"/>
</dbReference>
<organism evidence="1 2">
    <name type="scientific">Diploptera punctata</name>
    <name type="common">Pacific beetle cockroach</name>
    <dbReference type="NCBI Taxonomy" id="6984"/>
    <lineage>
        <taxon>Eukaryota</taxon>
        <taxon>Metazoa</taxon>
        <taxon>Ecdysozoa</taxon>
        <taxon>Arthropoda</taxon>
        <taxon>Hexapoda</taxon>
        <taxon>Insecta</taxon>
        <taxon>Pterygota</taxon>
        <taxon>Neoptera</taxon>
        <taxon>Polyneoptera</taxon>
        <taxon>Dictyoptera</taxon>
        <taxon>Blattodea</taxon>
        <taxon>Blaberoidea</taxon>
        <taxon>Blaberidae</taxon>
        <taxon>Diplopterinae</taxon>
        <taxon>Diploptera</taxon>
    </lineage>
</organism>
<feature type="non-terminal residue" evidence="1">
    <location>
        <position position="1"/>
    </location>
</feature>
<keyword evidence="2" id="KW-1185">Reference proteome</keyword>
<dbReference type="AlphaFoldDB" id="A0AAD8AAH6"/>
<proteinExistence type="predicted"/>
<accession>A0AAD8AAH6</accession>
<comment type="caution">
    <text evidence="1">The sequence shown here is derived from an EMBL/GenBank/DDBJ whole genome shotgun (WGS) entry which is preliminary data.</text>
</comment>
<gene>
    <name evidence="1" type="ORF">L9F63_014255</name>
</gene>
<sequence>TLGLIFCKTSKTRYLFQQYIIRAGPLAWSSGLVDYKCRSSGLVDYKSRSSGLTIRADYKSRSSGLVDYKSRSSGLTISAGPLA</sequence>
<dbReference type="Proteomes" id="UP001233999">
    <property type="component" value="Unassembled WGS sequence"/>
</dbReference>
<reference evidence="1" key="1">
    <citation type="journal article" date="2023" name="IScience">
        <title>Live-bearing cockroach genome reveals convergent evolutionary mechanisms linked to viviparity in insects and beyond.</title>
        <authorList>
            <person name="Fouks B."/>
            <person name="Harrison M.C."/>
            <person name="Mikhailova A.A."/>
            <person name="Marchal E."/>
            <person name="English S."/>
            <person name="Carruthers M."/>
            <person name="Jennings E.C."/>
            <person name="Chiamaka E.L."/>
            <person name="Frigard R.A."/>
            <person name="Pippel M."/>
            <person name="Attardo G.M."/>
            <person name="Benoit J.B."/>
            <person name="Bornberg-Bauer E."/>
            <person name="Tobe S.S."/>
        </authorList>
    </citation>
    <scope>NUCLEOTIDE SEQUENCE</scope>
    <source>
        <strain evidence="1">Stay&amp;Tobe</strain>
    </source>
</reference>
<name>A0AAD8AAH6_DIPPU</name>